<dbReference type="AlphaFoldDB" id="A0A9D4L9W8"/>
<evidence type="ECO:0000313" key="1">
    <source>
        <dbReference type="EMBL" id="KAH3853197.1"/>
    </source>
</evidence>
<evidence type="ECO:0000313" key="2">
    <source>
        <dbReference type="Proteomes" id="UP000828390"/>
    </source>
</evidence>
<dbReference type="EMBL" id="JAIWYP010000003">
    <property type="protein sequence ID" value="KAH3853197.1"/>
    <property type="molecule type" value="Genomic_DNA"/>
</dbReference>
<name>A0A9D4L9W8_DREPO</name>
<keyword evidence="2" id="KW-1185">Reference proteome</keyword>
<protein>
    <submittedName>
        <fullName evidence="1">Uncharacterized protein</fullName>
    </submittedName>
</protein>
<reference evidence="1" key="2">
    <citation type="submission" date="2020-11" db="EMBL/GenBank/DDBJ databases">
        <authorList>
            <person name="McCartney M.A."/>
            <person name="Auch B."/>
            <person name="Kono T."/>
            <person name="Mallez S."/>
            <person name="Becker A."/>
            <person name="Gohl D.M."/>
            <person name="Silverstein K.A.T."/>
            <person name="Koren S."/>
            <person name="Bechman K.B."/>
            <person name="Herman A."/>
            <person name="Abrahante J.E."/>
            <person name="Garbe J."/>
        </authorList>
    </citation>
    <scope>NUCLEOTIDE SEQUENCE</scope>
    <source>
        <strain evidence="1">Duluth1</strain>
        <tissue evidence="1">Whole animal</tissue>
    </source>
</reference>
<gene>
    <name evidence="1" type="ORF">DPMN_095719</name>
</gene>
<proteinExistence type="predicted"/>
<dbReference type="Proteomes" id="UP000828390">
    <property type="component" value="Unassembled WGS sequence"/>
</dbReference>
<comment type="caution">
    <text evidence="1">The sequence shown here is derived from an EMBL/GenBank/DDBJ whole genome shotgun (WGS) entry which is preliminary data.</text>
</comment>
<accession>A0A9D4L9W8</accession>
<organism evidence="1 2">
    <name type="scientific">Dreissena polymorpha</name>
    <name type="common">Zebra mussel</name>
    <name type="synonym">Mytilus polymorpha</name>
    <dbReference type="NCBI Taxonomy" id="45954"/>
    <lineage>
        <taxon>Eukaryota</taxon>
        <taxon>Metazoa</taxon>
        <taxon>Spiralia</taxon>
        <taxon>Lophotrochozoa</taxon>
        <taxon>Mollusca</taxon>
        <taxon>Bivalvia</taxon>
        <taxon>Autobranchia</taxon>
        <taxon>Heteroconchia</taxon>
        <taxon>Euheterodonta</taxon>
        <taxon>Imparidentia</taxon>
        <taxon>Neoheterodontei</taxon>
        <taxon>Myida</taxon>
        <taxon>Dreissenoidea</taxon>
        <taxon>Dreissenidae</taxon>
        <taxon>Dreissena</taxon>
    </lineage>
</organism>
<sequence length="157" mass="17363">MASIEEVFKNQASGPLERALNLLIVARNQPTTYNSSVGEERRSLTVAASGGMQLIKVIIYDQSKFIKFQNSTTLSVRNCIRKTQDEEQSIIITKSSKVFITQALVTPGRHVQQGNLLINPPAADVLPIQQAIRSPLKQRVSVCGRIVQVYLALTLPF</sequence>
<reference evidence="1" key="1">
    <citation type="journal article" date="2019" name="bioRxiv">
        <title>The Genome of the Zebra Mussel, Dreissena polymorpha: A Resource for Invasive Species Research.</title>
        <authorList>
            <person name="McCartney M.A."/>
            <person name="Auch B."/>
            <person name="Kono T."/>
            <person name="Mallez S."/>
            <person name="Zhang Y."/>
            <person name="Obille A."/>
            <person name="Becker A."/>
            <person name="Abrahante J.E."/>
            <person name="Garbe J."/>
            <person name="Badalamenti J.P."/>
            <person name="Herman A."/>
            <person name="Mangelson H."/>
            <person name="Liachko I."/>
            <person name="Sullivan S."/>
            <person name="Sone E.D."/>
            <person name="Koren S."/>
            <person name="Silverstein K.A.T."/>
            <person name="Beckman K.B."/>
            <person name="Gohl D.M."/>
        </authorList>
    </citation>
    <scope>NUCLEOTIDE SEQUENCE</scope>
    <source>
        <strain evidence="1">Duluth1</strain>
        <tissue evidence="1">Whole animal</tissue>
    </source>
</reference>